<feature type="region of interest" description="Disordered" evidence="2">
    <location>
        <begin position="268"/>
        <end position="298"/>
    </location>
</feature>
<dbReference type="STRING" id="105785.A0A2J7PV04"/>
<gene>
    <name evidence="3" type="ORF">B7P43_G18363</name>
</gene>
<keyword evidence="4" id="KW-1185">Reference proteome</keyword>
<dbReference type="OrthoDB" id="7592022at2759"/>
<dbReference type="InParanoid" id="A0A2J7PV04"/>
<dbReference type="Proteomes" id="UP000235965">
    <property type="component" value="Unassembled WGS sequence"/>
</dbReference>
<name>A0A2J7PV04_9NEOP</name>
<evidence type="ECO:0000313" key="3">
    <source>
        <dbReference type="EMBL" id="PNF20166.1"/>
    </source>
</evidence>
<keyword evidence="1" id="KW-0175">Coiled coil</keyword>
<organism evidence="3 4">
    <name type="scientific">Cryptotermes secundus</name>
    <dbReference type="NCBI Taxonomy" id="105785"/>
    <lineage>
        <taxon>Eukaryota</taxon>
        <taxon>Metazoa</taxon>
        <taxon>Ecdysozoa</taxon>
        <taxon>Arthropoda</taxon>
        <taxon>Hexapoda</taxon>
        <taxon>Insecta</taxon>
        <taxon>Pterygota</taxon>
        <taxon>Neoptera</taxon>
        <taxon>Polyneoptera</taxon>
        <taxon>Dictyoptera</taxon>
        <taxon>Blattodea</taxon>
        <taxon>Blattoidea</taxon>
        <taxon>Termitoidae</taxon>
        <taxon>Kalotermitidae</taxon>
        <taxon>Cryptotermitinae</taxon>
        <taxon>Cryptotermes</taxon>
    </lineage>
</organism>
<accession>A0A2J7PV04</accession>
<protein>
    <submittedName>
        <fullName evidence="3">Uncharacterized protein</fullName>
    </submittedName>
</protein>
<proteinExistence type="predicted"/>
<dbReference type="EMBL" id="NEVH01021087">
    <property type="protein sequence ID" value="PNF20166.1"/>
    <property type="molecule type" value="Genomic_DNA"/>
</dbReference>
<reference evidence="3 4" key="1">
    <citation type="submission" date="2017-12" db="EMBL/GenBank/DDBJ databases">
        <title>Hemimetabolous genomes reveal molecular basis of termite eusociality.</title>
        <authorList>
            <person name="Harrison M.C."/>
            <person name="Jongepier E."/>
            <person name="Robertson H.M."/>
            <person name="Arning N."/>
            <person name="Bitard-Feildel T."/>
            <person name="Chao H."/>
            <person name="Childers C.P."/>
            <person name="Dinh H."/>
            <person name="Doddapaneni H."/>
            <person name="Dugan S."/>
            <person name="Gowin J."/>
            <person name="Greiner C."/>
            <person name="Han Y."/>
            <person name="Hu H."/>
            <person name="Hughes D.S.T."/>
            <person name="Huylmans A.-K."/>
            <person name="Kemena C."/>
            <person name="Kremer L.P.M."/>
            <person name="Lee S.L."/>
            <person name="Lopez-Ezquerra A."/>
            <person name="Mallet L."/>
            <person name="Monroy-Kuhn J.M."/>
            <person name="Moser A."/>
            <person name="Murali S.C."/>
            <person name="Muzny D.M."/>
            <person name="Otani S."/>
            <person name="Piulachs M.-D."/>
            <person name="Poelchau M."/>
            <person name="Qu J."/>
            <person name="Schaub F."/>
            <person name="Wada-Katsumata A."/>
            <person name="Worley K.C."/>
            <person name="Xie Q."/>
            <person name="Ylla G."/>
            <person name="Poulsen M."/>
            <person name="Gibbs R.A."/>
            <person name="Schal C."/>
            <person name="Richards S."/>
            <person name="Belles X."/>
            <person name="Korb J."/>
            <person name="Bornberg-Bauer E."/>
        </authorList>
    </citation>
    <scope>NUCLEOTIDE SEQUENCE [LARGE SCALE GENOMIC DNA]</scope>
    <source>
        <tissue evidence="3">Whole body</tissue>
    </source>
</reference>
<comment type="caution">
    <text evidence="3">The sequence shown here is derived from an EMBL/GenBank/DDBJ whole genome shotgun (WGS) entry which is preliminary data.</text>
</comment>
<sequence length="355" mass="40682">MKKLVLELSVSHKNLLDAESEIQELKLKTIAVRKTEDLEAEVENLQIRNKLLLQENQSASNNISELCALNNQLRAQLAERTDVPKVSVATNTAISGPCHCKELTEKVHELKLINVQRNNRIGILELQIKAEEFPYQQKAKELEDSVSYYKNKNMELRTDLRRLHHMIKEKDSSENCDSCRKRKSLKSHHVAVQTDEVKDEYFLMAGGGGSGIIREDQLMKMRIKIYELESKNEMLKELCRERRRRILGLEEKLMAECRPCNIEERGSDSKEFQGVEKQSNGAGPSNDVEPIQSKGFNSGQVSVQAGNKEKSLNIRENLQRPRQNMYNIGYTCNTRRPLKENVERAIDDLGGFSKN</sequence>
<evidence type="ECO:0000313" key="4">
    <source>
        <dbReference type="Proteomes" id="UP000235965"/>
    </source>
</evidence>
<evidence type="ECO:0000256" key="1">
    <source>
        <dbReference type="SAM" id="Coils"/>
    </source>
</evidence>
<dbReference type="AlphaFoldDB" id="A0A2J7PV04"/>
<feature type="coiled-coil region" evidence="1">
    <location>
        <begin position="28"/>
        <end position="76"/>
    </location>
</feature>
<evidence type="ECO:0000256" key="2">
    <source>
        <dbReference type="SAM" id="MobiDB-lite"/>
    </source>
</evidence>